<reference evidence="4 5" key="1">
    <citation type="submission" date="2022-11" db="UniProtKB">
        <authorList>
            <consortium name="WormBaseParasite"/>
        </authorList>
    </citation>
    <scope>IDENTIFICATION</scope>
</reference>
<keyword evidence="1" id="KW-0175">Coiled coil</keyword>
<feature type="compositionally biased region" description="Basic and acidic residues" evidence="2">
    <location>
        <begin position="27"/>
        <end position="38"/>
    </location>
</feature>
<keyword evidence="3" id="KW-1185">Reference proteome</keyword>
<feature type="region of interest" description="Disordered" evidence="2">
    <location>
        <begin position="431"/>
        <end position="494"/>
    </location>
</feature>
<dbReference type="WBParaSite" id="PgR080_g027_t04">
    <property type="protein sequence ID" value="PgR080_g027_t04"/>
    <property type="gene ID" value="PgR080_g027"/>
</dbReference>
<evidence type="ECO:0000256" key="1">
    <source>
        <dbReference type="SAM" id="Coils"/>
    </source>
</evidence>
<proteinExistence type="predicted"/>
<evidence type="ECO:0000256" key="2">
    <source>
        <dbReference type="SAM" id="MobiDB-lite"/>
    </source>
</evidence>
<dbReference type="AlphaFoldDB" id="A0A915C3D1"/>
<accession>A0A915C3D1</accession>
<evidence type="ECO:0000313" key="3">
    <source>
        <dbReference type="Proteomes" id="UP000887569"/>
    </source>
</evidence>
<sequence>MDENRQGATEGACKHIVINEDSGVSSRDSHEAAPSIDKEITEEIRPLVVAEMKRYGEKLRRIRQHYESKLKKFEDMQVEWIAMRDQEEIAVRVSREQEREIAELRQQLASAKEEVRKTKRLVSELVEKAAKGEAAILGLLKRTTAKDEELSLLERKVESLKSIIRGKQREGVDGKGCDSGTHGISKEKTKAVVSEEEFFKKSRQMACDLDAIYNEVQMAISGTVPDNECSLRSTLETELARLRERSARWKWESELLQKKQAEVKEKIDEMVPITKKILDSLTAFENFLQRPLCSNSNTAENSFIANSELCDENKAHLSEPSDERVLRKSEVRPSAAVASTNGCQQQVENEETVFPSNFTPPGDSKQMRRGQESAMIPHKRRDMLSREMNLVFGGVVRTKIVEELCSSKSTASTSKDNQSDVRRILVFDCSPSRGRGLVPPKRKGAGNFPDSKSKQIRTMQQCLKQASHVREVQPVERAQPDISGDEGKSRDNNA</sequence>
<feature type="compositionally biased region" description="Basic and acidic residues" evidence="2">
    <location>
        <begin position="485"/>
        <end position="494"/>
    </location>
</feature>
<evidence type="ECO:0000313" key="6">
    <source>
        <dbReference type="WBParaSite" id="PgR080_g027_t04"/>
    </source>
</evidence>
<organism evidence="3 6">
    <name type="scientific">Parascaris univalens</name>
    <name type="common">Nematode worm</name>
    <dbReference type="NCBI Taxonomy" id="6257"/>
    <lineage>
        <taxon>Eukaryota</taxon>
        <taxon>Metazoa</taxon>
        <taxon>Ecdysozoa</taxon>
        <taxon>Nematoda</taxon>
        <taxon>Chromadorea</taxon>
        <taxon>Rhabditida</taxon>
        <taxon>Spirurina</taxon>
        <taxon>Ascaridomorpha</taxon>
        <taxon>Ascaridoidea</taxon>
        <taxon>Ascarididae</taxon>
        <taxon>Parascaris</taxon>
    </lineage>
</organism>
<feature type="region of interest" description="Disordered" evidence="2">
    <location>
        <begin position="19"/>
        <end position="38"/>
    </location>
</feature>
<dbReference type="WBParaSite" id="PgR080_g027_t01">
    <property type="protein sequence ID" value="PgR080_g027_t01"/>
    <property type="gene ID" value="PgR080_g027"/>
</dbReference>
<dbReference type="Proteomes" id="UP000887569">
    <property type="component" value="Unplaced"/>
</dbReference>
<feature type="coiled-coil region" evidence="1">
    <location>
        <begin position="94"/>
        <end position="170"/>
    </location>
</feature>
<dbReference type="WBParaSite" id="PgR080_g027_t03">
    <property type="protein sequence ID" value="PgR080_g027_t03"/>
    <property type="gene ID" value="PgR080_g027"/>
</dbReference>
<feature type="compositionally biased region" description="Basic and acidic residues" evidence="2">
    <location>
        <begin position="316"/>
        <end position="331"/>
    </location>
</feature>
<protein>
    <submittedName>
        <fullName evidence="4 5">Uncharacterized protein</fullName>
    </submittedName>
</protein>
<evidence type="ECO:0000313" key="5">
    <source>
        <dbReference type="WBParaSite" id="PgR080_g027_t03"/>
    </source>
</evidence>
<name>A0A915C3D1_PARUN</name>
<evidence type="ECO:0000313" key="4">
    <source>
        <dbReference type="WBParaSite" id="PgR080_g027_t01"/>
    </source>
</evidence>
<feature type="region of interest" description="Disordered" evidence="2">
    <location>
        <begin position="316"/>
        <end position="345"/>
    </location>
</feature>